<accession>A0A8D8FSJ4</accession>
<reference evidence="2" key="1">
    <citation type="submission" date="2021-05" db="EMBL/GenBank/DDBJ databases">
        <authorList>
            <person name="Alioto T."/>
            <person name="Alioto T."/>
            <person name="Gomez Garrido J."/>
        </authorList>
    </citation>
    <scope>NUCLEOTIDE SEQUENCE</scope>
</reference>
<sequence>MFEGRRIPQRKFVPSSRNRSKHRPRKQTKHCVNSTIKQVTILANKQLEERSSKSTVVELEGHRVHPPVNNKETLAASAQKIQIEMRIPDREMARSVMLRTIQLLQDTAKTTKSLLEKEQALECIELIKRDNPTLQ</sequence>
<dbReference type="EMBL" id="HBUE01092048">
    <property type="protein sequence ID" value="CAG6482021.1"/>
    <property type="molecule type" value="Transcribed_RNA"/>
</dbReference>
<name>A0A8D8FSJ4_CULPI</name>
<evidence type="ECO:0000256" key="1">
    <source>
        <dbReference type="SAM" id="MobiDB-lite"/>
    </source>
</evidence>
<feature type="region of interest" description="Disordered" evidence="1">
    <location>
        <begin position="1"/>
        <end position="31"/>
    </location>
</feature>
<feature type="compositionally biased region" description="Basic residues" evidence="1">
    <location>
        <begin position="18"/>
        <end position="29"/>
    </location>
</feature>
<protein>
    <submittedName>
        <fullName evidence="2">(northern house mosquito) hypothetical protein</fullName>
    </submittedName>
</protein>
<proteinExistence type="predicted"/>
<organism evidence="2">
    <name type="scientific">Culex pipiens</name>
    <name type="common">House mosquito</name>
    <dbReference type="NCBI Taxonomy" id="7175"/>
    <lineage>
        <taxon>Eukaryota</taxon>
        <taxon>Metazoa</taxon>
        <taxon>Ecdysozoa</taxon>
        <taxon>Arthropoda</taxon>
        <taxon>Hexapoda</taxon>
        <taxon>Insecta</taxon>
        <taxon>Pterygota</taxon>
        <taxon>Neoptera</taxon>
        <taxon>Endopterygota</taxon>
        <taxon>Diptera</taxon>
        <taxon>Nematocera</taxon>
        <taxon>Culicoidea</taxon>
        <taxon>Culicidae</taxon>
        <taxon>Culicinae</taxon>
        <taxon>Culicini</taxon>
        <taxon>Culex</taxon>
        <taxon>Culex</taxon>
    </lineage>
</organism>
<dbReference type="AlphaFoldDB" id="A0A8D8FSJ4"/>
<evidence type="ECO:0000313" key="2">
    <source>
        <dbReference type="EMBL" id="CAG6482021.1"/>
    </source>
</evidence>